<proteinExistence type="predicted"/>
<accession>A0A1S1QIC8</accession>
<dbReference type="Proteomes" id="UP000179627">
    <property type="component" value="Unassembled WGS sequence"/>
</dbReference>
<dbReference type="RefSeq" id="WP_071087347.1">
    <property type="nucleotide sequence ID" value="NZ_MBLM01000134.1"/>
</dbReference>
<protein>
    <recommendedName>
        <fullName evidence="4">Transmembrane protein</fullName>
    </recommendedName>
</protein>
<organism evidence="2 3">
    <name type="scientific">Parafrankia colletiae</name>
    <dbReference type="NCBI Taxonomy" id="573497"/>
    <lineage>
        <taxon>Bacteria</taxon>
        <taxon>Bacillati</taxon>
        <taxon>Actinomycetota</taxon>
        <taxon>Actinomycetes</taxon>
        <taxon>Frankiales</taxon>
        <taxon>Frankiaceae</taxon>
        <taxon>Parafrankia</taxon>
    </lineage>
</organism>
<feature type="transmembrane region" description="Helical" evidence="1">
    <location>
        <begin position="129"/>
        <end position="146"/>
    </location>
</feature>
<gene>
    <name evidence="2" type="ORF">CC117_23645</name>
</gene>
<keyword evidence="1" id="KW-0812">Transmembrane</keyword>
<reference evidence="3" key="1">
    <citation type="submission" date="2016-07" db="EMBL/GenBank/DDBJ databases">
        <title>Sequence Frankia sp. strain CcI1.17.</title>
        <authorList>
            <person name="Ghodhbane-Gtari F."/>
            <person name="Swanson E."/>
            <person name="Gueddou A."/>
            <person name="Morris K."/>
            <person name="Hezbri K."/>
            <person name="Ktari A."/>
            <person name="Nouioui I."/>
            <person name="Abebe-Akele F."/>
            <person name="Simpson S."/>
            <person name="Thomas K."/>
            <person name="Gtari M."/>
            <person name="Tisa L.S."/>
            <person name="Hurst S."/>
        </authorList>
    </citation>
    <scope>NUCLEOTIDE SEQUENCE [LARGE SCALE GENOMIC DNA]</scope>
    <source>
        <strain evidence="3">Cc1.17</strain>
    </source>
</reference>
<evidence type="ECO:0000313" key="2">
    <source>
        <dbReference type="EMBL" id="OHV33171.1"/>
    </source>
</evidence>
<keyword evidence="3" id="KW-1185">Reference proteome</keyword>
<evidence type="ECO:0000256" key="1">
    <source>
        <dbReference type="SAM" id="Phobius"/>
    </source>
</evidence>
<dbReference type="AlphaFoldDB" id="A0A1S1QIC8"/>
<feature type="transmembrane region" description="Helical" evidence="1">
    <location>
        <begin position="27"/>
        <end position="48"/>
    </location>
</feature>
<dbReference type="OrthoDB" id="4554544at2"/>
<feature type="transmembrane region" description="Helical" evidence="1">
    <location>
        <begin position="54"/>
        <end position="75"/>
    </location>
</feature>
<keyword evidence="1" id="KW-1133">Transmembrane helix</keyword>
<dbReference type="EMBL" id="MBLM01000134">
    <property type="protein sequence ID" value="OHV33171.1"/>
    <property type="molecule type" value="Genomic_DNA"/>
</dbReference>
<feature type="transmembrane region" description="Helical" evidence="1">
    <location>
        <begin position="95"/>
        <end position="117"/>
    </location>
</feature>
<keyword evidence="1" id="KW-0472">Membrane</keyword>
<evidence type="ECO:0000313" key="3">
    <source>
        <dbReference type="Proteomes" id="UP000179627"/>
    </source>
</evidence>
<evidence type="ECO:0008006" key="4">
    <source>
        <dbReference type="Google" id="ProtNLM"/>
    </source>
</evidence>
<sequence length="158" mass="15968">MDEVSAQEARAALATVERGRLSVVERIAVPAWYWWFVAAGWVVLGILGDLGNPWVTSTATLLFGALHAGVAPRVVSGRHGSGELSVRAEVAGGRVTVAVLGGLVLLTGVTVGAAFALSADGSGHPATGASVLAAVIVLLGGPMLIARVRRTARLAGAP</sequence>
<name>A0A1S1QIC8_9ACTN</name>
<comment type="caution">
    <text evidence="2">The sequence shown here is derived from an EMBL/GenBank/DDBJ whole genome shotgun (WGS) entry which is preliminary data.</text>
</comment>